<evidence type="ECO:0000313" key="3">
    <source>
        <dbReference type="EMBL" id="ELR13667.1"/>
    </source>
</evidence>
<feature type="compositionally biased region" description="Basic and acidic residues" evidence="1">
    <location>
        <begin position="386"/>
        <end position="399"/>
    </location>
</feature>
<dbReference type="Pfam" id="PF15963">
    <property type="entry name" value="Myb_DNA-bind_7"/>
    <property type="match status" value="1"/>
</dbReference>
<dbReference type="VEuPathDB" id="AmoebaDB:ACA1_038520"/>
<dbReference type="PANTHER" id="PTHR22929:SF0">
    <property type="entry name" value="TRANSCRIPTION FACTOR TFIIIB COMPONENT B'' HOMOLOG"/>
    <property type="match status" value="1"/>
</dbReference>
<evidence type="ECO:0000313" key="4">
    <source>
        <dbReference type="Proteomes" id="UP000011083"/>
    </source>
</evidence>
<dbReference type="GO" id="GO:0003677">
    <property type="term" value="F:DNA binding"/>
    <property type="evidence" value="ECO:0007669"/>
    <property type="project" value="UniProtKB-KW"/>
</dbReference>
<feature type="compositionally biased region" description="Basic and acidic residues" evidence="1">
    <location>
        <begin position="317"/>
        <end position="326"/>
    </location>
</feature>
<feature type="compositionally biased region" description="Polar residues" evidence="1">
    <location>
        <begin position="215"/>
        <end position="226"/>
    </location>
</feature>
<proteinExistence type="predicted"/>
<feature type="region of interest" description="Disordered" evidence="1">
    <location>
        <begin position="215"/>
        <end position="237"/>
    </location>
</feature>
<dbReference type="Proteomes" id="UP000011083">
    <property type="component" value="Unassembled WGS sequence"/>
</dbReference>
<dbReference type="InterPro" id="IPR001005">
    <property type="entry name" value="SANT/Myb"/>
</dbReference>
<feature type="compositionally biased region" description="Acidic residues" evidence="1">
    <location>
        <begin position="400"/>
        <end position="415"/>
    </location>
</feature>
<reference evidence="3 4" key="1">
    <citation type="journal article" date="2013" name="Genome Biol.">
        <title>Genome of Acanthamoeba castellanii highlights extensive lateral gene transfer and early evolution of tyrosine kinase signaling.</title>
        <authorList>
            <person name="Clarke M."/>
            <person name="Lohan A.J."/>
            <person name="Liu B."/>
            <person name="Lagkouvardos I."/>
            <person name="Roy S."/>
            <person name="Zafar N."/>
            <person name="Bertelli C."/>
            <person name="Schilde C."/>
            <person name="Kianianmomeni A."/>
            <person name="Burglin T.R."/>
            <person name="Frech C."/>
            <person name="Turcotte B."/>
            <person name="Kopec K.O."/>
            <person name="Synnott J.M."/>
            <person name="Choo C."/>
            <person name="Paponov I."/>
            <person name="Finkler A."/>
            <person name="Soon Heng Tan C."/>
            <person name="Hutchins A.P."/>
            <person name="Weinmeier T."/>
            <person name="Rattei T."/>
            <person name="Chu J.S."/>
            <person name="Gimenez G."/>
            <person name="Irimia M."/>
            <person name="Rigden D.J."/>
            <person name="Fitzpatrick D.A."/>
            <person name="Lorenzo-Morales J."/>
            <person name="Bateman A."/>
            <person name="Chiu C.H."/>
            <person name="Tang P."/>
            <person name="Hegemann P."/>
            <person name="Fromm H."/>
            <person name="Raoult D."/>
            <person name="Greub G."/>
            <person name="Miranda-Saavedra D."/>
            <person name="Chen N."/>
            <person name="Nash P."/>
            <person name="Ginger M.L."/>
            <person name="Horn M."/>
            <person name="Schaap P."/>
            <person name="Caler L."/>
            <person name="Loftus B."/>
        </authorList>
    </citation>
    <scope>NUCLEOTIDE SEQUENCE [LARGE SCALE GENOMIC DNA]</scope>
    <source>
        <strain evidence="3 4">Neff</strain>
    </source>
</reference>
<keyword evidence="3" id="KW-0238">DNA-binding</keyword>
<gene>
    <name evidence="3" type="ORF">ACA1_038520</name>
</gene>
<dbReference type="CDD" id="cd00167">
    <property type="entry name" value="SANT"/>
    <property type="match status" value="1"/>
</dbReference>
<dbReference type="RefSeq" id="XP_004335680.1">
    <property type="nucleotide sequence ID" value="XM_004335632.1"/>
</dbReference>
<dbReference type="STRING" id="1257118.L8GKY4"/>
<feature type="compositionally biased region" description="Basic residues" evidence="1">
    <location>
        <begin position="227"/>
        <end position="237"/>
    </location>
</feature>
<dbReference type="SUPFAM" id="SSF46689">
    <property type="entry name" value="Homeodomain-like"/>
    <property type="match status" value="1"/>
</dbReference>
<feature type="compositionally biased region" description="Acidic residues" evidence="1">
    <location>
        <begin position="64"/>
        <end position="74"/>
    </location>
</feature>
<feature type="region of interest" description="Disordered" evidence="1">
    <location>
        <begin position="1"/>
        <end position="192"/>
    </location>
</feature>
<sequence length="428" mass="46370">MEATEASPSGPARRGGFRPNLAGRGGRKPVPLGQPGAPSSALPILQTDLISVGKRKDTGKEKDDEPDDRDEEEATPTTPQKKPRLDTSTSSLTTPTSSGPSPIVSARASRAASAVPSSPSASPSSSTGGPPPIRAKRASTLKDVVRANSGTPMAPTGSEEQVRSINRPAPREETATAAAPRQAMGPQVTIDPETGEISLLVNTTQRDESVNYSYTYEDQESKNTNFQRHRRKNQRNKWTREQTDAFYNALRRYGTDFTLIQLLFPDRSRDQIRNKFKKEEKENGPRIDLALRSRLPIEENEHRLLADRAKAIAEQEKRARELKENGESDIPAPAPAAQPAARKGPSVIAPAIGRPTETAADGGAEAAADVAPVAPKTTIGPNGEIIMDRSEYEAQHRYDDDEVYDAGGYDDDGDDYGYTGGNDDHDDY</sequence>
<dbReference type="InterPro" id="IPR039467">
    <property type="entry name" value="TFIIIB_B''_Myb"/>
</dbReference>
<dbReference type="GO" id="GO:0000126">
    <property type="term" value="C:transcription factor TFIIIB complex"/>
    <property type="evidence" value="ECO:0007669"/>
    <property type="project" value="TreeGrafter"/>
</dbReference>
<feature type="domain" description="Myb-like" evidence="2">
    <location>
        <begin position="234"/>
        <end position="282"/>
    </location>
</feature>
<feature type="compositionally biased region" description="Low complexity" evidence="1">
    <location>
        <begin position="87"/>
        <end position="128"/>
    </location>
</feature>
<organism evidence="3 4">
    <name type="scientific">Acanthamoeba castellanii (strain ATCC 30010 / Neff)</name>
    <dbReference type="NCBI Taxonomy" id="1257118"/>
    <lineage>
        <taxon>Eukaryota</taxon>
        <taxon>Amoebozoa</taxon>
        <taxon>Discosea</taxon>
        <taxon>Longamoebia</taxon>
        <taxon>Centramoebida</taxon>
        <taxon>Acanthamoebidae</taxon>
        <taxon>Acanthamoeba</taxon>
    </lineage>
</organism>
<dbReference type="GO" id="GO:0070898">
    <property type="term" value="P:RNA polymerase III preinitiation complex assembly"/>
    <property type="evidence" value="ECO:0007669"/>
    <property type="project" value="TreeGrafter"/>
</dbReference>
<name>L8GKY4_ACACF</name>
<evidence type="ECO:0000256" key="1">
    <source>
        <dbReference type="SAM" id="MobiDB-lite"/>
    </source>
</evidence>
<dbReference type="PANTHER" id="PTHR22929">
    <property type="entry name" value="RNA POLYMERASE III TRANSCRIPTION INITIATION FACTOR B"/>
    <property type="match status" value="1"/>
</dbReference>
<evidence type="ECO:0000259" key="2">
    <source>
        <dbReference type="SMART" id="SM00717"/>
    </source>
</evidence>
<dbReference type="Gene3D" id="1.10.10.60">
    <property type="entry name" value="Homeodomain-like"/>
    <property type="match status" value="1"/>
</dbReference>
<feature type="compositionally biased region" description="Basic and acidic residues" evidence="1">
    <location>
        <begin position="54"/>
        <end position="63"/>
    </location>
</feature>
<dbReference type="SMART" id="SM00717">
    <property type="entry name" value="SANT"/>
    <property type="match status" value="1"/>
</dbReference>
<feature type="compositionally biased region" description="Low complexity" evidence="1">
    <location>
        <begin position="355"/>
        <end position="374"/>
    </location>
</feature>
<feature type="region of interest" description="Disordered" evidence="1">
    <location>
        <begin position="317"/>
        <end position="428"/>
    </location>
</feature>
<keyword evidence="4" id="KW-1185">Reference proteome</keyword>
<dbReference type="EMBL" id="KB008087">
    <property type="protein sequence ID" value="ELR13667.1"/>
    <property type="molecule type" value="Genomic_DNA"/>
</dbReference>
<dbReference type="OrthoDB" id="272624at2759"/>
<dbReference type="GO" id="GO:0001156">
    <property type="term" value="F:TFIIIC-class transcription factor complex binding"/>
    <property type="evidence" value="ECO:0007669"/>
    <property type="project" value="TreeGrafter"/>
</dbReference>
<dbReference type="GeneID" id="14914230"/>
<accession>L8GKY4</accession>
<dbReference type="KEGG" id="acan:ACA1_038520"/>
<protein>
    <submittedName>
        <fullName evidence="3">Myblike DNA-binding protein, putative</fullName>
    </submittedName>
</protein>
<dbReference type="InterPro" id="IPR009057">
    <property type="entry name" value="Homeodomain-like_sf"/>
</dbReference>
<dbReference type="AlphaFoldDB" id="L8GKY4"/>